<reference evidence="1" key="2">
    <citation type="submission" date="2017-10" db="EMBL/GenBank/DDBJ databases">
        <title>Ladona fulva Genome sequencing and assembly.</title>
        <authorList>
            <person name="Murali S."/>
            <person name="Richards S."/>
            <person name="Bandaranaike D."/>
            <person name="Bellair M."/>
            <person name="Blankenburg K."/>
            <person name="Chao H."/>
            <person name="Dinh H."/>
            <person name="Doddapaneni H."/>
            <person name="Dugan-Rocha S."/>
            <person name="Elkadiri S."/>
            <person name="Gnanaolivu R."/>
            <person name="Hernandez B."/>
            <person name="Skinner E."/>
            <person name="Javaid M."/>
            <person name="Lee S."/>
            <person name="Li M."/>
            <person name="Ming W."/>
            <person name="Munidasa M."/>
            <person name="Muniz J."/>
            <person name="Nguyen L."/>
            <person name="Hughes D."/>
            <person name="Osuji N."/>
            <person name="Pu L.-L."/>
            <person name="Puazo M."/>
            <person name="Qu C."/>
            <person name="Quiroz J."/>
            <person name="Raj R."/>
            <person name="Weissenberger G."/>
            <person name="Xin Y."/>
            <person name="Zou X."/>
            <person name="Han Y."/>
            <person name="Worley K."/>
            <person name="Muzny D."/>
            <person name="Gibbs R."/>
        </authorList>
    </citation>
    <scope>NUCLEOTIDE SEQUENCE</scope>
    <source>
        <strain evidence="1">Sampled in the wild</strain>
    </source>
</reference>
<gene>
    <name evidence="1" type="ORF">J437_LFUL006703</name>
</gene>
<evidence type="ECO:0000313" key="1">
    <source>
        <dbReference type="EMBL" id="KAG8221885.1"/>
    </source>
</evidence>
<evidence type="ECO:0000313" key="2">
    <source>
        <dbReference type="Proteomes" id="UP000792457"/>
    </source>
</evidence>
<name>A0A8K0NRD8_LADFU</name>
<organism evidence="1 2">
    <name type="scientific">Ladona fulva</name>
    <name type="common">Scarce chaser dragonfly</name>
    <name type="synonym">Libellula fulva</name>
    <dbReference type="NCBI Taxonomy" id="123851"/>
    <lineage>
        <taxon>Eukaryota</taxon>
        <taxon>Metazoa</taxon>
        <taxon>Ecdysozoa</taxon>
        <taxon>Arthropoda</taxon>
        <taxon>Hexapoda</taxon>
        <taxon>Insecta</taxon>
        <taxon>Pterygota</taxon>
        <taxon>Palaeoptera</taxon>
        <taxon>Odonata</taxon>
        <taxon>Epiprocta</taxon>
        <taxon>Anisoptera</taxon>
        <taxon>Libelluloidea</taxon>
        <taxon>Libellulidae</taxon>
        <taxon>Ladona</taxon>
    </lineage>
</organism>
<comment type="caution">
    <text evidence="1">The sequence shown here is derived from an EMBL/GenBank/DDBJ whole genome shotgun (WGS) entry which is preliminary data.</text>
</comment>
<reference evidence="1" key="1">
    <citation type="submission" date="2013-04" db="EMBL/GenBank/DDBJ databases">
        <authorList>
            <person name="Qu J."/>
            <person name="Murali S.C."/>
            <person name="Bandaranaike D."/>
            <person name="Bellair M."/>
            <person name="Blankenburg K."/>
            <person name="Chao H."/>
            <person name="Dinh H."/>
            <person name="Doddapaneni H."/>
            <person name="Downs B."/>
            <person name="Dugan-Rocha S."/>
            <person name="Elkadiri S."/>
            <person name="Gnanaolivu R.D."/>
            <person name="Hernandez B."/>
            <person name="Javaid M."/>
            <person name="Jayaseelan J.C."/>
            <person name="Lee S."/>
            <person name="Li M."/>
            <person name="Ming W."/>
            <person name="Munidasa M."/>
            <person name="Muniz J."/>
            <person name="Nguyen L."/>
            <person name="Ongeri F."/>
            <person name="Osuji N."/>
            <person name="Pu L.-L."/>
            <person name="Puazo M."/>
            <person name="Qu C."/>
            <person name="Quiroz J."/>
            <person name="Raj R."/>
            <person name="Weissenberger G."/>
            <person name="Xin Y."/>
            <person name="Zou X."/>
            <person name="Han Y."/>
            <person name="Richards S."/>
            <person name="Worley K."/>
            <person name="Muzny D."/>
            <person name="Gibbs R."/>
        </authorList>
    </citation>
    <scope>NUCLEOTIDE SEQUENCE</scope>
    <source>
        <strain evidence="1">Sampled in the wild</strain>
    </source>
</reference>
<proteinExistence type="predicted"/>
<dbReference type="EMBL" id="KZ308116">
    <property type="protein sequence ID" value="KAG8221885.1"/>
    <property type="molecule type" value="Genomic_DNA"/>
</dbReference>
<protein>
    <submittedName>
        <fullName evidence="1">Uncharacterized protein</fullName>
    </submittedName>
</protein>
<dbReference type="Proteomes" id="UP000792457">
    <property type="component" value="Unassembled WGS sequence"/>
</dbReference>
<keyword evidence="2" id="KW-1185">Reference proteome</keyword>
<sequence>MQIESILASFSSILSELASVEVYLRRHLSAVYNESTVGEWLGSWVEPRRKRLAQLEHDAQLQMRIGGKVDGGDIYSPELDVQMDPET</sequence>
<accession>A0A8K0NRD8</accession>
<dbReference type="AlphaFoldDB" id="A0A8K0NRD8"/>